<evidence type="ECO:0000259" key="12">
    <source>
        <dbReference type="PROSITE" id="PS51456"/>
    </source>
</evidence>
<dbReference type="SUPFAM" id="SSF90257">
    <property type="entry name" value="Myosin rod fragments"/>
    <property type="match status" value="4"/>
</dbReference>
<dbReference type="GO" id="GO:0005737">
    <property type="term" value="C:cytoplasm"/>
    <property type="evidence" value="ECO:0007669"/>
    <property type="project" value="UniProtKB-SubCell"/>
</dbReference>
<keyword evidence="6 11" id="KW-0175">Coiled coil</keyword>
<reference evidence="14" key="1">
    <citation type="submission" date="2020-12" db="EMBL/GenBank/DDBJ databases">
        <authorList>
            <consortium name="Molecular Ecology Group"/>
        </authorList>
    </citation>
    <scope>NUCLEOTIDE SEQUENCE</scope>
    <source>
        <strain evidence="14">TBG_1078</strain>
    </source>
</reference>
<dbReference type="Pfam" id="PF01576">
    <property type="entry name" value="Myosin_tail_1"/>
    <property type="match status" value="1"/>
</dbReference>
<evidence type="ECO:0000256" key="4">
    <source>
        <dbReference type="ARBA" id="ARBA00022741"/>
    </source>
</evidence>
<keyword evidence="7 10" id="KW-0518">Myosin</keyword>
<dbReference type="GO" id="GO:0005524">
    <property type="term" value="F:ATP binding"/>
    <property type="evidence" value="ECO:0007669"/>
    <property type="project" value="UniProtKB-UniRule"/>
</dbReference>
<sequence length="1995" mass="229436">MPGGYRGECGDDVDPMPFLAPPEKERIEAMNKPYDIKKSCWVKDEKEGFIAGEIQSEQGDQVTVKTVNNQTVTVKKDDVQQMNPPKFYQANDMADMTFLNEASVLNNLRQRYTNMRIYTYSGLFCVTVNPYKWLPIYGARVANMYKGKKRTEMPPHLFSISDNAYHDMLMNRENQSMLITGESGAGKTENTKKVIQYFANVGGTGKQSSDGKVGLTGRLRGSLEDQIIQANPVLEAFGNAKTIRNNNSSRFGKFIRIHFGTTGKLAGADIESYLLEKSRVISQQAAERGYHIFYQILSNKKPELIESLLLVPNPKEYHWVSQGVTVVENMDDGEELQITDVAFDVLGFSPEEKIGVYKLTGGIMHFGNMKFKQKPREEQAEVDTTEVADKVSHLMGLNSGELQKGITRPRVKVGNEFVQKGQNMEQCNNSIGALGKAVYDKMFKWLVVRINKTLDTKMQRQFFIGVLDIAGFEIFEFNSFEQLCINFTNEKLQQFFNHHMFVLEQEEYKREGIEWVFIDFGLDLQACIDLLEKPMGIFSILEEQCVFPKATDATFKAALYDNHLGKSNNFLKPKGGKGKGPEAHFELVHYAGTVGYNITGWLEKNKDPLNETVVGLFQKSSLGLLALLFKEEEAPGTADPLLPVPVLCSNMKHACLSSSAGSKKQKRGSSFMTVSNFYREQLNKLMATLHSTAPHFVRCIVPNEFKQSGVVDAHLIMHQLACNGVLEGIRICRKGFPNRMQYPEFKQRYQVLNPNVIPQGFVDNKKASELLLGSIDLDVNEYKIGHTKVFFRAGILAKLEDMRDERLAKIMTMLQCRLRGFLMRIEFKKMLERRIGLKVIQRNTRKFLELRFWGWWKLYNKVKPLLNVARQEEEMKAKEEELRNAMSKTQELLNRVKELEEKMATLSQEKNDLTIQLQAEQENVIDAEERLTQMMKTKMDLESQISDMRERLEEEEGTAASLSATKRKLEGEMSDLKRDLEGLETTLAKTEKEKQVRGPWSLTPLLIRTGNPVEGVRTLTGDLSLREDSIAKLQKEKRALEELHQKTLDDLQAEEDKVNHLTKTNSKLSTQIHELEDNWEQEKKIRAEVEKARRKAESDLKMTIDNLNDMERSKLDLEEVVKKRDMEINSVNSKYEDEQSLNSTLQRKLKEHQVFTAVFTREGGAPAWLLSRSLNLPQVEKQRGDLSRDLEDLSDRLEEAGGATSAQIEQNRKREAELLKLRRELEEAALQSEAAASTLRKKHTDSMAELTEHVENLQRVKSKLEKDKQVMKAEIDDLNASMETVQKSKMNAEAHIRKLEDSLSEANAKVAELERNQAEINAIRTRLQAENGELSREYEESQSRLNQILRIKTSLTSQVDDYKRQLDEESKSRSAAMVSLANTKHDLDLVKEQLEEEQGGKSELQRLVSKLNTEVTTWRTKYETDAIQRTEELEETKRKLAARLQEAEETAEAAQARAASLEKNKQRLQAEVEDLTIDLEKMLAEWQQKCEELQVEVDSSQKECRMYMTESFKIKTAYEESLEHLESVKKENKTLQEEIKELIDQLGEGGRSVHELQKLKKKLEIEKEELQVALEEAESSLEVEESKVIRIQLELAQVKADIDRRIHEKEEEFEATRYGAEAWEADFRQQDANHQRAIESLQASLEAEAKGRAEALRLKKKMETDLNEMEIQLDHANKNNSELVKTLKRLQQQIKDLQVQMDEDARQHEELREQYNLQERRLSLLQTELEEVRSGLEGSERSRKLLEQEVVEITERHNEVNIQNQSLLVVKRKLESDVQRISSEHEELISEFRSADERAKKAMTDAARMAEELRQEQDHCMHLEKIKKNYEITIKDLQAKMEEAEQLALKGGKRTIMKLEARIKELETELDGEQKQHVETVKTLRKNERRLKELVFQTEEDHKTNQRMQELVEKLQNKLKVYKRQIEEAEEQANQTLARYRKTVHELDDAEERAGMAETALNKLRTRHRVAGKGITSVEIIQVSKTGSSKTLSEE</sequence>
<dbReference type="PANTHER" id="PTHR45615:SF50">
    <property type="entry name" value="MYOSIN-16"/>
    <property type="match status" value="1"/>
</dbReference>
<dbReference type="Gene3D" id="3.40.850.10">
    <property type="entry name" value="Kinesin motor domain"/>
    <property type="match status" value="1"/>
</dbReference>
<dbReference type="EMBL" id="CAJHUB010000755">
    <property type="protein sequence ID" value="CAD7683918.1"/>
    <property type="molecule type" value="Genomic_DNA"/>
</dbReference>
<dbReference type="InterPro" id="IPR008989">
    <property type="entry name" value="Myosin_S1_N"/>
</dbReference>
<feature type="domain" description="Myosin motor" evidence="12">
    <location>
        <begin position="88"/>
        <end position="804"/>
    </location>
</feature>
<dbReference type="PROSITE" id="PS51844">
    <property type="entry name" value="SH3_LIKE"/>
    <property type="match status" value="1"/>
</dbReference>
<evidence type="ECO:0000256" key="6">
    <source>
        <dbReference type="ARBA" id="ARBA00023054"/>
    </source>
</evidence>
<feature type="coiled-coil region" evidence="11">
    <location>
        <begin position="1176"/>
        <end position="1594"/>
    </location>
</feature>
<evidence type="ECO:0000256" key="9">
    <source>
        <dbReference type="ARBA" id="ARBA00023203"/>
    </source>
</evidence>
<dbReference type="GO" id="GO:0032982">
    <property type="term" value="C:myosin filament"/>
    <property type="evidence" value="ECO:0007669"/>
    <property type="project" value="TreeGrafter"/>
</dbReference>
<feature type="region of interest" description="Actin-binding" evidence="10">
    <location>
        <begin position="682"/>
        <end position="704"/>
    </location>
</feature>
<dbReference type="Pfam" id="PF02736">
    <property type="entry name" value="Myosin_N"/>
    <property type="match status" value="1"/>
</dbReference>
<dbReference type="FunFam" id="2.30.30.360:FF:000001">
    <property type="entry name" value="Myosin heavy chain"/>
    <property type="match status" value="1"/>
</dbReference>
<feature type="domain" description="Myosin N-terminal SH3-like" evidence="13">
    <location>
        <begin position="35"/>
        <end position="84"/>
    </location>
</feature>
<feature type="coiled-coil region" evidence="11">
    <location>
        <begin position="1023"/>
        <end position="1113"/>
    </location>
</feature>
<gene>
    <name evidence="14" type="ORF">NYPRO_LOCUS16710</name>
</gene>
<evidence type="ECO:0000256" key="11">
    <source>
        <dbReference type="SAM" id="Coils"/>
    </source>
</evidence>
<dbReference type="Proteomes" id="UP000645828">
    <property type="component" value="Unassembled WGS sequence"/>
</dbReference>
<comment type="caution">
    <text evidence="14">The sequence shown here is derived from an EMBL/GenBank/DDBJ whole genome shotgun (WGS) entry which is preliminary data.</text>
</comment>
<dbReference type="FunFam" id="1.20.5.4820:FF:000002">
    <property type="entry name" value="Myosin heavy chain 10"/>
    <property type="match status" value="1"/>
</dbReference>
<dbReference type="SMART" id="SM00242">
    <property type="entry name" value="MYSc"/>
    <property type="match status" value="1"/>
</dbReference>
<feature type="coiled-coil region" evidence="11">
    <location>
        <begin position="865"/>
        <end position="993"/>
    </location>
</feature>
<dbReference type="SUPFAM" id="SSF57997">
    <property type="entry name" value="Tropomyosin"/>
    <property type="match status" value="1"/>
</dbReference>
<dbReference type="Gene3D" id="1.20.58.530">
    <property type="match status" value="1"/>
</dbReference>
<dbReference type="PANTHER" id="PTHR45615">
    <property type="entry name" value="MYOSIN HEAVY CHAIN, NON-MUSCLE"/>
    <property type="match status" value="1"/>
</dbReference>
<dbReference type="Gene3D" id="1.10.10.820">
    <property type="match status" value="1"/>
</dbReference>
<comment type="similarity">
    <text evidence="2 10">Belongs to the TRAFAC class myosin-kinesin ATPase superfamily. Myosin family.</text>
</comment>
<dbReference type="InterPro" id="IPR002928">
    <property type="entry name" value="Myosin_tail"/>
</dbReference>
<protein>
    <submittedName>
        <fullName evidence="14">(raccoon dog) hypothetical protein</fullName>
    </submittedName>
</protein>
<dbReference type="FunFam" id="1.20.5.370:FF:000001">
    <property type="entry name" value="Myosin heavy chain"/>
    <property type="match status" value="1"/>
</dbReference>
<dbReference type="InterPro" id="IPR014751">
    <property type="entry name" value="XRCC4-like_C"/>
</dbReference>
<feature type="coiled-coil region" evidence="11">
    <location>
        <begin position="1652"/>
        <end position="1967"/>
    </location>
</feature>
<keyword evidence="5 10" id="KW-0067">ATP-binding</keyword>
<dbReference type="InterPro" id="IPR001609">
    <property type="entry name" value="Myosin_head_motor_dom-like"/>
</dbReference>
<dbReference type="PROSITE" id="PS51456">
    <property type="entry name" value="MYOSIN_MOTOR"/>
    <property type="match status" value="1"/>
</dbReference>
<evidence type="ECO:0000256" key="3">
    <source>
        <dbReference type="ARBA" id="ARBA00022490"/>
    </source>
</evidence>
<dbReference type="Gene3D" id="1.20.5.340">
    <property type="match status" value="3"/>
</dbReference>
<dbReference type="Pfam" id="PF00063">
    <property type="entry name" value="Myosin_head"/>
    <property type="match status" value="1"/>
</dbReference>
<dbReference type="GO" id="GO:0016460">
    <property type="term" value="C:myosin II complex"/>
    <property type="evidence" value="ECO:0007669"/>
    <property type="project" value="TreeGrafter"/>
</dbReference>
<keyword evidence="3" id="KW-0963">Cytoplasm</keyword>
<evidence type="ECO:0000256" key="1">
    <source>
        <dbReference type="ARBA" id="ARBA00004496"/>
    </source>
</evidence>
<dbReference type="FunFam" id="1.20.58.530:FF:000001">
    <property type="entry name" value="Myosin heavy chain"/>
    <property type="match status" value="1"/>
</dbReference>
<evidence type="ECO:0000313" key="14">
    <source>
        <dbReference type="EMBL" id="CAD7683918.1"/>
    </source>
</evidence>
<evidence type="ECO:0000256" key="10">
    <source>
        <dbReference type="PROSITE-ProRule" id="PRU00782"/>
    </source>
</evidence>
<comment type="subcellular location">
    <subcellularLocation>
        <location evidence="1">Cytoplasm</location>
    </subcellularLocation>
</comment>
<evidence type="ECO:0000256" key="8">
    <source>
        <dbReference type="ARBA" id="ARBA00023175"/>
    </source>
</evidence>
<dbReference type="CDD" id="cd14934">
    <property type="entry name" value="MYSc_Myh16"/>
    <property type="match status" value="1"/>
</dbReference>
<keyword evidence="9 10" id="KW-0009">Actin-binding</keyword>
<keyword evidence="15" id="KW-1185">Reference proteome</keyword>
<dbReference type="InterPro" id="IPR027417">
    <property type="entry name" value="P-loop_NTPase"/>
</dbReference>
<organism evidence="14 15">
    <name type="scientific">Nyctereutes procyonoides</name>
    <name type="common">Raccoon dog</name>
    <name type="synonym">Canis procyonoides</name>
    <dbReference type="NCBI Taxonomy" id="34880"/>
    <lineage>
        <taxon>Eukaryota</taxon>
        <taxon>Metazoa</taxon>
        <taxon>Chordata</taxon>
        <taxon>Craniata</taxon>
        <taxon>Vertebrata</taxon>
        <taxon>Euteleostomi</taxon>
        <taxon>Mammalia</taxon>
        <taxon>Eutheria</taxon>
        <taxon>Laurasiatheria</taxon>
        <taxon>Carnivora</taxon>
        <taxon>Caniformia</taxon>
        <taxon>Canidae</taxon>
        <taxon>Nyctereutes</taxon>
    </lineage>
</organism>
<name>A0A811Z2N8_NYCPR</name>
<dbReference type="Gene3D" id="1.20.5.4820">
    <property type="match status" value="1"/>
</dbReference>
<dbReference type="FunFam" id="3.40.850.10:FF:000024">
    <property type="entry name" value="Myosin heavy chain, isoform J"/>
    <property type="match status" value="1"/>
</dbReference>
<dbReference type="Gene3D" id="2.30.30.360">
    <property type="entry name" value="Myosin S1 fragment, N-terminal"/>
    <property type="match status" value="1"/>
</dbReference>
<dbReference type="FunFam" id="1.20.120.720:FF:000001">
    <property type="entry name" value="Myosin heavy chain, muscle"/>
    <property type="match status" value="1"/>
</dbReference>
<evidence type="ECO:0000256" key="5">
    <source>
        <dbReference type="ARBA" id="ARBA00022840"/>
    </source>
</evidence>
<evidence type="ECO:0000313" key="15">
    <source>
        <dbReference type="Proteomes" id="UP000645828"/>
    </source>
</evidence>
<dbReference type="GO" id="GO:0051015">
    <property type="term" value="F:actin filament binding"/>
    <property type="evidence" value="ECO:0007669"/>
    <property type="project" value="InterPro"/>
</dbReference>
<dbReference type="FunFam" id="1.10.10.820:FF:000001">
    <property type="entry name" value="Myosin heavy chain"/>
    <property type="match status" value="1"/>
</dbReference>
<evidence type="ECO:0000256" key="2">
    <source>
        <dbReference type="ARBA" id="ARBA00008314"/>
    </source>
</evidence>
<dbReference type="PROSITE" id="PS50096">
    <property type="entry name" value="IQ"/>
    <property type="match status" value="1"/>
</dbReference>
<dbReference type="InterPro" id="IPR036961">
    <property type="entry name" value="Kinesin_motor_dom_sf"/>
</dbReference>
<keyword evidence="4 10" id="KW-0547">Nucleotide-binding</keyword>
<evidence type="ECO:0000256" key="7">
    <source>
        <dbReference type="ARBA" id="ARBA00023123"/>
    </source>
</evidence>
<dbReference type="FunFam" id="1.20.5.370:FF:000010">
    <property type="entry name" value="Myosin heavy chain, isoform G"/>
    <property type="match status" value="1"/>
</dbReference>
<keyword evidence="8 10" id="KW-0505">Motor protein</keyword>
<dbReference type="FunFam" id="1.20.5.370:FF:000008">
    <property type="entry name" value="Myosin heavy chain"/>
    <property type="match status" value="1"/>
</dbReference>
<accession>A0A811Z2N8</accession>
<feature type="binding site" evidence="10">
    <location>
        <begin position="181"/>
        <end position="188"/>
    </location>
    <ligand>
        <name>ATP</name>
        <dbReference type="ChEBI" id="CHEBI:30616"/>
    </ligand>
</feature>
<dbReference type="PRINTS" id="PR00193">
    <property type="entry name" value="MYOSINHEAVY"/>
</dbReference>
<dbReference type="Gene3D" id="1.20.120.720">
    <property type="entry name" value="Myosin VI head, motor domain, U50 subdomain"/>
    <property type="match status" value="1"/>
</dbReference>
<dbReference type="SUPFAM" id="SSF52540">
    <property type="entry name" value="P-loop containing nucleoside triphosphate hydrolases"/>
    <property type="match status" value="1"/>
</dbReference>
<dbReference type="GO" id="GO:0000146">
    <property type="term" value="F:microfilament motor activity"/>
    <property type="evidence" value="ECO:0007669"/>
    <property type="project" value="TreeGrafter"/>
</dbReference>
<dbReference type="Gene3D" id="1.20.5.370">
    <property type="match status" value="5"/>
</dbReference>
<proteinExistence type="inferred from homology"/>
<dbReference type="InterPro" id="IPR004009">
    <property type="entry name" value="SH3_Myosin"/>
</dbReference>
<evidence type="ECO:0000259" key="13">
    <source>
        <dbReference type="PROSITE" id="PS51844"/>
    </source>
</evidence>